<dbReference type="EMBL" id="SNRW01000134">
    <property type="protein sequence ID" value="KAA6403142.1"/>
    <property type="molecule type" value="Genomic_DNA"/>
</dbReference>
<evidence type="ECO:0000256" key="3">
    <source>
        <dbReference type="ARBA" id="ARBA00022833"/>
    </source>
</evidence>
<dbReference type="AlphaFoldDB" id="A0A5J4X8F4"/>
<dbReference type="OrthoDB" id="1845386at2759"/>
<accession>A0A5J4X8F4</accession>
<proteinExistence type="predicted"/>
<gene>
    <name evidence="5" type="ORF">EZS28_001330</name>
</gene>
<feature type="region of interest" description="Disordered" evidence="4">
    <location>
        <begin position="454"/>
        <end position="486"/>
    </location>
</feature>
<evidence type="ECO:0000256" key="1">
    <source>
        <dbReference type="ARBA" id="ARBA00022723"/>
    </source>
</evidence>
<evidence type="ECO:0008006" key="7">
    <source>
        <dbReference type="Google" id="ProtNLM"/>
    </source>
</evidence>
<organism evidence="5 6">
    <name type="scientific">Streblomastix strix</name>
    <dbReference type="NCBI Taxonomy" id="222440"/>
    <lineage>
        <taxon>Eukaryota</taxon>
        <taxon>Metamonada</taxon>
        <taxon>Preaxostyla</taxon>
        <taxon>Oxymonadida</taxon>
        <taxon>Streblomastigidae</taxon>
        <taxon>Streblomastix</taxon>
    </lineage>
</organism>
<feature type="region of interest" description="Disordered" evidence="4">
    <location>
        <begin position="332"/>
        <end position="384"/>
    </location>
</feature>
<feature type="compositionally biased region" description="Basic and acidic residues" evidence="4">
    <location>
        <begin position="343"/>
        <end position="353"/>
    </location>
</feature>
<evidence type="ECO:0000313" key="5">
    <source>
        <dbReference type="EMBL" id="KAA6403142.1"/>
    </source>
</evidence>
<name>A0A5J4X8F4_9EUKA</name>
<keyword evidence="1" id="KW-0479">Metal-binding</keyword>
<keyword evidence="3" id="KW-0862">Zinc</keyword>
<dbReference type="GO" id="GO:0005768">
    <property type="term" value="C:endosome"/>
    <property type="evidence" value="ECO:0007669"/>
    <property type="project" value="TreeGrafter"/>
</dbReference>
<dbReference type="GO" id="GO:0048284">
    <property type="term" value="P:organelle fusion"/>
    <property type="evidence" value="ECO:0007669"/>
    <property type="project" value="TreeGrafter"/>
</dbReference>
<keyword evidence="2" id="KW-0863">Zinc-finger</keyword>
<evidence type="ECO:0000256" key="2">
    <source>
        <dbReference type="ARBA" id="ARBA00022771"/>
    </source>
</evidence>
<evidence type="ECO:0000256" key="4">
    <source>
        <dbReference type="SAM" id="MobiDB-lite"/>
    </source>
</evidence>
<dbReference type="GO" id="GO:0008270">
    <property type="term" value="F:zinc ion binding"/>
    <property type="evidence" value="ECO:0007669"/>
    <property type="project" value="UniProtKB-KW"/>
</dbReference>
<comment type="caution">
    <text evidence="5">The sequence shown here is derived from an EMBL/GenBank/DDBJ whole genome shotgun (WGS) entry which is preliminary data.</text>
</comment>
<dbReference type="Proteomes" id="UP000324800">
    <property type="component" value="Unassembled WGS sequence"/>
</dbReference>
<dbReference type="GO" id="GO:0006904">
    <property type="term" value="P:vesicle docking involved in exocytosis"/>
    <property type="evidence" value="ECO:0007669"/>
    <property type="project" value="TreeGrafter"/>
</dbReference>
<evidence type="ECO:0000313" key="6">
    <source>
        <dbReference type="Proteomes" id="UP000324800"/>
    </source>
</evidence>
<dbReference type="PANTHER" id="PTHR23323:SF26">
    <property type="entry name" value="VACUOLAR PROTEIN SORTING-ASSOCIATED PROTEIN 18 HOMOLOG"/>
    <property type="match status" value="1"/>
</dbReference>
<dbReference type="GO" id="GO:0030674">
    <property type="term" value="F:protein-macromolecule adaptor activity"/>
    <property type="evidence" value="ECO:0007669"/>
    <property type="project" value="TreeGrafter"/>
</dbReference>
<dbReference type="GO" id="GO:0030897">
    <property type="term" value="C:HOPS complex"/>
    <property type="evidence" value="ECO:0007669"/>
    <property type="project" value="TreeGrafter"/>
</dbReference>
<protein>
    <recommendedName>
        <fullName evidence="7">RING-type domain-containing protein</fullName>
    </recommendedName>
</protein>
<reference evidence="5 6" key="1">
    <citation type="submission" date="2019-03" db="EMBL/GenBank/DDBJ databases">
        <title>Single cell metagenomics reveals metabolic interactions within the superorganism composed of flagellate Streblomastix strix and complex community of Bacteroidetes bacteria on its surface.</title>
        <authorList>
            <person name="Treitli S.C."/>
            <person name="Kolisko M."/>
            <person name="Husnik F."/>
            <person name="Keeling P."/>
            <person name="Hampl V."/>
        </authorList>
    </citation>
    <scope>NUCLEOTIDE SEQUENCE [LARGE SCALE GENOMIC DNA]</scope>
    <source>
        <strain evidence="5">ST1C</strain>
    </source>
</reference>
<feature type="compositionally biased region" description="Polar residues" evidence="4">
    <location>
        <begin position="518"/>
        <end position="529"/>
    </location>
</feature>
<dbReference type="GO" id="GO:0007033">
    <property type="term" value="P:vacuole organization"/>
    <property type="evidence" value="ECO:0007669"/>
    <property type="project" value="TreeGrafter"/>
</dbReference>
<dbReference type="GO" id="GO:0007032">
    <property type="term" value="P:endosome organization"/>
    <property type="evidence" value="ECO:0007669"/>
    <property type="project" value="TreeGrafter"/>
</dbReference>
<sequence>MMKRLAREEAARIAQAAFEGKLGSGSKNKQNMQIQLYKSGSKQYSSSQSSSSQQLLSQQQQRRISDLFVTSITHAKTDQQRNLILIVQGQCNFNSRNYGQAVEKWGKSGREFEETALSLMRLGRMDILRQFVDAKLHSLGANEKIAASLLGTWIVGLYLDRIAARAVRLASTKALGTKGTIGGSFRSYIDEKGFDMLCDFAEAIGDTKTMVEQFISRGMYKEAIDILYIKDKAELFYEFSPSLIIVCPKNGKQPLFDIRYALRVCIQEKCPSAATYLYIMLGLYQEAVELALTVSFDLAKETARLARGRVDPALFQRIWVRITESVVSRHMKKKEQGNISQLESKDGKDNKEQESDEQEEGNKQKGINEKETNKGEKKKKKSLDDQVVSSEVIREILDECMTLHSASTSSLSGQYNSSSSNEFQLALVDILPCLPDFSCVDELRGVIDDAMNQQEKEEREKLQSIEDQAVEREHLRNEEKDVSGKKKTIQAPLLLCRRCKQPLSSPPTPPQHREKGNKSVQQIGQKQTPSSSSKVASSSLTSTSYAQSILSSTPSTFQSPFQSSLQSQSQQNQFTFDIRSFTLLPGIVSFPCSHSFHADCALQSLFEDSTPYQQWTIAQAIQLILQQTNPTIIQSFGVGGIGQSQSSSLVQGQSGLDAKKQSLIGKYGSSADKQASYSTNQGALSQIQNSSLPLSSNFASSSKIAFLSAPLLSSPHIHNFKARDITAEMKELLASDCPVCGEAVVNTASLPFFSDGEAEARLFEL</sequence>
<feature type="region of interest" description="Disordered" evidence="4">
    <location>
        <begin position="500"/>
        <end position="537"/>
    </location>
</feature>
<feature type="compositionally biased region" description="Basic and acidic residues" evidence="4">
    <location>
        <begin position="454"/>
        <end position="484"/>
    </location>
</feature>
<dbReference type="PANTHER" id="PTHR23323">
    <property type="entry name" value="VACUOLAR PROTEIN SORTING-ASSOCIATED PROTEIN"/>
    <property type="match status" value="1"/>
</dbReference>
<feature type="compositionally biased region" description="Basic and acidic residues" evidence="4">
    <location>
        <begin position="360"/>
        <end position="375"/>
    </location>
</feature>